<gene>
    <name evidence="1" type="ORF">A3Q41_02899</name>
</gene>
<accession>A0A143QMB7</accession>
<dbReference type="PATRIC" id="fig|1653479.3.peg.2934"/>
<keyword evidence="2" id="KW-1185">Reference proteome</keyword>
<dbReference type="KEGG" id="rhs:A3Q41_02899"/>
<dbReference type="GeneID" id="93553040"/>
<dbReference type="Proteomes" id="UP000076038">
    <property type="component" value="Chromosome"/>
</dbReference>
<reference evidence="2" key="2">
    <citation type="submission" date="2016-04" db="EMBL/GenBank/DDBJ databases">
        <title>Complete Genome and Plasmid Sequences for Rhodococcus fascians D188 and Draft Sequences for Rhodococcus spp. Isolates PBTS 1 and PBTS 2.</title>
        <authorList>
            <person name="Stamer R."/>
            <person name="Vereecke D."/>
            <person name="Zhang Y."/>
            <person name="Schilkey F."/>
            <person name="Devitt N."/>
            <person name="Randall J."/>
        </authorList>
    </citation>
    <scope>NUCLEOTIDE SEQUENCE [LARGE SCALE GENOMIC DNA]</scope>
    <source>
        <strain evidence="2">PBTS2</strain>
    </source>
</reference>
<evidence type="ECO:0000313" key="1">
    <source>
        <dbReference type="EMBL" id="AMY24190.1"/>
    </source>
</evidence>
<protein>
    <submittedName>
        <fullName evidence="1">Uncharacterized protein</fullName>
    </submittedName>
</protein>
<dbReference type="RefSeq" id="WP_155288885.1">
    <property type="nucleotide sequence ID" value="NZ_CAKKLU010000009.1"/>
</dbReference>
<organism evidence="1 2">
    <name type="scientific">Rhodococcoides fascians</name>
    <name type="common">Rhodococcus fascians</name>
    <dbReference type="NCBI Taxonomy" id="1828"/>
    <lineage>
        <taxon>Bacteria</taxon>
        <taxon>Bacillati</taxon>
        <taxon>Actinomycetota</taxon>
        <taxon>Actinomycetes</taxon>
        <taxon>Mycobacteriales</taxon>
        <taxon>Nocardiaceae</taxon>
        <taxon>Rhodococcoides</taxon>
    </lineage>
</organism>
<reference evidence="1 2" key="1">
    <citation type="journal article" date="2016" name="Genome Announc.">
        <title>Complete Genome and Plasmid Sequences for Rhodococcus fascians D188 and Draft Sequences for Rhodococcus Isolates PBTS 1 and PBTS 2.</title>
        <authorList>
            <person name="Stamler R.A."/>
            <person name="Vereecke D."/>
            <person name="Zhang Y."/>
            <person name="Schilkey F."/>
            <person name="Devitt N."/>
            <person name="Randall J.J."/>
        </authorList>
    </citation>
    <scope>NUCLEOTIDE SEQUENCE [LARGE SCALE GENOMIC DNA]</scope>
    <source>
        <strain evidence="1 2">PBTS2</strain>
    </source>
</reference>
<name>A0A143QMB7_RHOFA</name>
<dbReference type="EMBL" id="CP015220">
    <property type="protein sequence ID" value="AMY24190.1"/>
    <property type="molecule type" value="Genomic_DNA"/>
</dbReference>
<evidence type="ECO:0000313" key="2">
    <source>
        <dbReference type="Proteomes" id="UP000076038"/>
    </source>
</evidence>
<dbReference type="OrthoDB" id="4470716at2"/>
<sequence length="47" mass="5283">MKILYIPLAIGTGIGALRYFSGRLATHQRLIPNPLARVNTQVHRINQ</sequence>
<proteinExistence type="predicted"/>
<dbReference type="AlphaFoldDB" id="A0A143QMB7"/>